<reference evidence="1" key="1">
    <citation type="journal article" date="2020" name="Stud. Mycol.">
        <title>101 Dothideomycetes genomes: a test case for predicting lifestyles and emergence of pathogens.</title>
        <authorList>
            <person name="Haridas S."/>
            <person name="Albert R."/>
            <person name="Binder M."/>
            <person name="Bloem J."/>
            <person name="Labutti K."/>
            <person name="Salamov A."/>
            <person name="Andreopoulos B."/>
            <person name="Baker S."/>
            <person name="Barry K."/>
            <person name="Bills G."/>
            <person name="Bluhm B."/>
            <person name="Cannon C."/>
            <person name="Castanera R."/>
            <person name="Culley D."/>
            <person name="Daum C."/>
            <person name="Ezra D."/>
            <person name="Gonzalez J."/>
            <person name="Henrissat B."/>
            <person name="Kuo A."/>
            <person name="Liang C."/>
            <person name="Lipzen A."/>
            <person name="Lutzoni F."/>
            <person name="Magnuson J."/>
            <person name="Mondo S."/>
            <person name="Nolan M."/>
            <person name="Ohm R."/>
            <person name="Pangilinan J."/>
            <person name="Park H.-J."/>
            <person name="Ramirez L."/>
            <person name="Alfaro M."/>
            <person name="Sun H."/>
            <person name="Tritt A."/>
            <person name="Yoshinaga Y."/>
            <person name="Zwiers L.-H."/>
            <person name="Turgeon B."/>
            <person name="Goodwin S."/>
            <person name="Spatafora J."/>
            <person name="Crous P."/>
            <person name="Grigoriev I."/>
        </authorList>
    </citation>
    <scope>NUCLEOTIDE SEQUENCE</scope>
    <source>
        <strain evidence="1">CBS 379.55</strain>
    </source>
</reference>
<accession>A0A6A6J7C5</accession>
<organism evidence="1 2">
    <name type="scientific">Westerdykella ornata</name>
    <dbReference type="NCBI Taxonomy" id="318751"/>
    <lineage>
        <taxon>Eukaryota</taxon>
        <taxon>Fungi</taxon>
        <taxon>Dikarya</taxon>
        <taxon>Ascomycota</taxon>
        <taxon>Pezizomycotina</taxon>
        <taxon>Dothideomycetes</taxon>
        <taxon>Pleosporomycetidae</taxon>
        <taxon>Pleosporales</taxon>
        <taxon>Sporormiaceae</taxon>
        <taxon>Westerdykella</taxon>
    </lineage>
</organism>
<dbReference type="Proteomes" id="UP000800097">
    <property type="component" value="Unassembled WGS sequence"/>
</dbReference>
<proteinExistence type="predicted"/>
<gene>
    <name evidence="1" type="ORF">EI97DRAFT_239695</name>
</gene>
<dbReference type="EMBL" id="ML986530">
    <property type="protein sequence ID" value="KAF2271908.1"/>
    <property type="molecule type" value="Genomic_DNA"/>
</dbReference>
<evidence type="ECO:0000313" key="1">
    <source>
        <dbReference type="EMBL" id="KAF2271908.1"/>
    </source>
</evidence>
<evidence type="ECO:0000313" key="2">
    <source>
        <dbReference type="Proteomes" id="UP000800097"/>
    </source>
</evidence>
<dbReference type="RefSeq" id="XP_033649447.1">
    <property type="nucleotide sequence ID" value="XM_033794045.1"/>
</dbReference>
<sequence>MSIQEFSHSPRASGQSRDRGLVWAGFACDPTHKLCLGTASDIDHTSSGRADCRWIPVLSCMSVCLPSMLQRSVPLHSCPEAPGLLAHASNTPNEDLVVATHRLILLKGACPLIIVSAGSLSLDMAASTRLRRRAMYSGALPQSPHHHNCHCMSSSPASLYSLPGR</sequence>
<dbReference type="AlphaFoldDB" id="A0A6A6J7C5"/>
<name>A0A6A6J7C5_WESOR</name>
<keyword evidence="2" id="KW-1185">Reference proteome</keyword>
<dbReference type="GeneID" id="54547220"/>
<protein>
    <submittedName>
        <fullName evidence="1">Uncharacterized protein</fullName>
    </submittedName>
</protein>